<feature type="compositionally biased region" description="Polar residues" evidence="1">
    <location>
        <begin position="71"/>
        <end position="93"/>
    </location>
</feature>
<gene>
    <name evidence="3" type="ORF">HK103_007693</name>
</gene>
<keyword evidence="2" id="KW-0812">Transmembrane</keyword>
<accession>A0AAD5UF12</accession>
<dbReference type="EMBL" id="JADGKB010000099">
    <property type="protein sequence ID" value="KAJ3253832.1"/>
    <property type="molecule type" value="Genomic_DNA"/>
</dbReference>
<dbReference type="Proteomes" id="UP001210925">
    <property type="component" value="Unassembled WGS sequence"/>
</dbReference>
<evidence type="ECO:0000256" key="2">
    <source>
        <dbReference type="SAM" id="Phobius"/>
    </source>
</evidence>
<evidence type="ECO:0000313" key="3">
    <source>
        <dbReference type="EMBL" id="KAJ3253832.1"/>
    </source>
</evidence>
<keyword evidence="4" id="KW-1185">Reference proteome</keyword>
<feature type="compositionally biased region" description="Basic and acidic residues" evidence="1">
    <location>
        <begin position="20"/>
        <end position="32"/>
    </location>
</feature>
<reference evidence="3" key="1">
    <citation type="submission" date="2020-05" db="EMBL/GenBank/DDBJ databases">
        <title>Phylogenomic resolution of chytrid fungi.</title>
        <authorList>
            <person name="Stajich J.E."/>
            <person name="Amses K."/>
            <person name="Simmons R."/>
            <person name="Seto K."/>
            <person name="Myers J."/>
            <person name="Bonds A."/>
            <person name="Quandt C.A."/>
            <person name="Barry K."/>
            <person name="Liu P."/>
            <person name="Grigoriev I."/>
            <person name="Longcore J.E."/>
            <person name="James T.Y."/>
        </authorList>
    </citation>
    <scope>NUCLEOTIDE SEQUENCE</scope>
    <source>
        <strain evidence="3">PLAUS21</strain>
    </source>
</reference>
<organism evidence="3 4">
    <name type="scientific">Boothiomyces macroporosus</name>
    <dbReference type="NCBI Taxonomy" id="261099"/>
    <lineage>
        <taxon>Eukaryota</taxon>
        <taxon>Fungi</taxon>
        <taxon>Fungi incertae sedis</taxon>
        <taxon>Chytridiomycota</taxon>
        <taxon>Chytridiomycota incertae sedis</taxon>
        <taxon>Chytridiomycetes</taxon>
        <taxon>Rhizophydiales</taxon>
        <taxon>Terramycetaceae</taxon>
        <taxon>Boothiomyces</taxon>
    </lineage>
</organism>
<keyword evidence="2" id="KW-1133">Transmembrane helix</keyword>
<evidence type="ECO:0000256" key="1">
    <source>
        <dbReference type="SAM" id="MobiDB-lite"/>
    </source>
</evidence>
<keyword evidence="2" id="KW-0472">Membrane</keyword>
<name>A0AAD5UF12_9FUNG</name>
<protein>
    <submittedName>
        <fullName evidence="3">Uncharacterized protein</fullName>
    </submittedName>
</protein>
<comment type="caution">
    <text evidence="3">The sequence shown here is derived from an EMBL/GenBank/DDBJ whole genome shotgun (WGS) entry which is preliminary data.</text>
</comment>
<proteinExistence type="predicted"/>
<sequence length="484" mass="54887">MNSEINSDVDLYAVESFTDGDSHANYEDRRWENGQSFLSQEEVVIVEEEEYNRDSSVPEYSYNESKENVDQPEQNPESTNAMHEQENSYSEVSNKAIEDNNERACSESSYNSEGNDQIQEFPKMHQIDSGFVVTPTAHSAEMSFVEPAEVGHVMSLPRRKEARWSSQFDEEIPVQGIANEVKVPSPRSVAIEYPAPTQIETQRAISPISENRETSVESAQPLTKKDNLDHLDLSEEKKKRFMYGCIPVNKKSRLICLGITFLFIAALAIVGYFFYPRYPEFHVTAINVKNGTHFNFTEVNLNANNLDFRFSLDMILDVVVLNHNLYHLKVDSIDLTAYIWANASEINNAGVLPTQEVFGKVNKTRITVDSSNRQQEIGHGIYSQQQTFLPGVNSTFHIPLRVEYSPNPEYGALNDPALNEILQLCQTERIPTRHTTIHYEAYNDISLLKMFGLTPNLRGEISINCPFQGEDYSAFLQAIGKGSH</sequence>
<feature type="region of interest" description="Disordered" evidence="1">
    <location>
        <begin position="19"/>
        <end position="93"/>
    </location>
</feature>
<dbReference type="AlphaFoldDB" id="A0AAD5UF12"/>
<evidence type="ECO:0000313" key="4">
    <source>
        <dbReference type="Proteomes" id="UP001210925"/>
    </source>
</evidence>
<feature type="transmembrane region" description="Helical" evidence="2">
    <location>
        <begin position="254"/>
        <end position="275"/>
    </location>
</feature>